<feature type="region of interest" description="Disordered" evidence="8">
    <location>
        <begin position="379"/>
        <end position="407"/>
    </location>
</feature>
<keyword evidence="3" id="KW-0479">Metal-binding</keyword>
<reference evidence="10 11" key="1">
    <citation type="journal article" date="2021" name="Sci. Rep.">
        <title>Genome sequencing of the multicellular alga Astrephomene provides insights into convergent evolution of germ-soma differentiation.</title>
        <authorList>
            <person name="Yamashita S."/>
            <person name="Yamamoto K."/>
            <person name="Matsuzaki R."/>
            <person name="Suzuki S."/>
            <person name="Yamaguchi H."/>
            <person name="Hirooka S."/>
            <person name="Minakuchi Y."/>
            <person name="Miyagishima S."/>
            <person name="Kawachi M."/>
            <person name="Toyoda A."/>
            <person name="Nozaki H."/>
        </authorList>
    </citation>
    <scope>NUCLEOTIDE SEQUENCE [LARGE SCALE GENOMIC DNA]</scope>
    <source>
        <strain evidence="10 11">NIES-4017</strain>
    </source>
</reference>
<organism evidence="10 11">
    <name type="scientific">Astrephomene gubernaculifera</name>
    <dbReference type="NCBI Taxonomy" id="47775"/>
    <lineage>
        <taxon>Eukaryota</taxon>
        <taxon>Viridiplantae</taxon>
        <taxon>Chlorophyta</taxon>
        <taxon>core chlorophytes</taxon>
        <taxon>Chlorophyceae</taxon>
        <taxon>CS clade</taxon>
        <taxon>Chlamydomonadales</taxon>
        <taxon>Astrephomenaceae</taxon>
        <taxon>Astrephomene</taxon>
    </lineage>
</organism>
<feature type="compositionally biased region" description="Low complexity" evidence="8">
    <location>
        <begin position="35"/>
        <end position="78"/>
    </location>
</feature>
<dbReference type="PANTHER" id="PTHR10869:SF229">
    <property type="entry name" value="PROLYL 4-HYDROXYLASE ALPHA SUBUNIT DOMAIN-CONTAINING PROTEIN"/>
    <property type="match status" value="1"/>
</dbReference>
<dbReference type="Proteomes" id="UP001054857">
    <property type="component" value="Unassembled WGS sequence"/>
</dbReference>
<accession>A0AAD3HQN5</accession>
<dbReference type="GO" id="GO:0031418">
    <property type="term" value="F:L-ascorbic acid binding"/>
    <property type="evidence" value="ECO:0007669"/>
    <property type="project" value="InterPro"/>
</dbReference>
<evidence type="ECO:0000256" key="7">
    <source>
        <dbReference type="ARBA" id="ARBA00049169"/>
    </source>
</evidence>
<gene>
    <name evidence="10" type="ORF">Agub_g11291</name>
</gene>
<name>A0AAD3HQN5_9CHLO</name>
<dbReference type="InterPro" id="IPR044862">
    <property type="entry name" value="Pro_4_hyd_alph_FE2OG_OXY"/>
</dbReference>
<evidence type="ECO:0000256" key="3">
    <source>
        <dbReference type="ARBA" id="ARBA00022723"/>
    </source>
</evidence>
<comment type="cofactor">
    <cofactor evidence="1">
        <name>L-ascorbate</name>
        <dbReference type="ChEBI" id="CHEBI:38290"/>
    </cofactor>
</comment>
<dbReference type="PANTHER" id="PTHR10869">
    <property type="entry name" value="PROLYL 4-HYDROXYLASE ALPHA SUBUNIT"/>
    <property type="match status" value="1"/>
</dbReference>
<dbReference type="GO" id="GO:0005789">
    <property type="term" value="C:endoplasmic reticulum membrane"/>
    <property type="evidence" value="ECO:0007669"/>
    <property type="project" value="UniProtKB-SubCell"/>
</dbReference>
<evidence type="ECO:0000256" key="2">
    <source>
        <dbReference type="ARBA" id="ARBA00004648"/>
    </source>
</evidence>
<evidence type="ECO:0000259" key="9">
    <source>
        <dbReference type="SMART" id="SM00702"/>
    </source>
</evidence>
<keyword evidence="6" id="KW-0408">Iron</keyword>
<comment type="catalytic activity">
    <reaction evidence="7">
        <text>L-prolyl-[collagen] + 2-oxoglutarate + O2 = trans-4-hydroxy-L-prolyl-[collagen] + succinate + CO2</text>
        <dbReference type="Rhea" id="RHEA:18945"/>
        <dbReference type="Rhea" id="RHEA-COMP:11676"/>
        <dbReference type="Rhea" id="RHEA-COMP:11680"/>
        <dbReference type="ChEBI" id="CHEBI:15379"/>
        <dbReference type="ChEBI" id="CHEBI:16526"/>
        <dbReference type="ChEBI" id="CHEBI:16810"/>
        <dbReference type="ChEBI" id="CHEBI:30031"/>
        <dbReference type="ChEBI" id="CHEBI:50342"/>
        <dbReference type="ChEBI" id="CHEBI:61965"/>
        <dbReference type="EC" id="1.14.11.2"/>
    </reaction>
</comment>
<protein>
    <recommendedName>
        <fullName evidence="9">Prolyl 4-hydroxylase alpha subunit domain-containing protein</fullName>
    </recommendedName>
</protein>
<feature type="compositionally biased region" description="Polar residues" evidence="8">
    <location>
        <begin position="9"/>
        <end position="19"/>
    </location>
</feature>
<evidence type="ECO:0000256" key="4">
    <source>
        <dbReference type="ARBA" id="ARBA00022964"/>
    </source>
</evidence>
<dbReference type="InterPro" id="IPR045054">
    <property type="entry name" value="P4HA-like"/>
</dbReference>
<evidence type="ECO:0000256" key="6">
    <source>
        <dbReference type="ARBA" id="ARBA00023004"/>
    </source>
</evidence>
<keyword evidence="11" id="KW-1185">Reference proteome</keyword>
<feature type="region of interest" description="Disordered" evidence="8">
    <location>
        <begin position="1"/>
        <end position="93"/>
    </location>
</feature>
<feature type="domain" description="Prolyl 4-hydroxylase alpha subunit" evidence="9">
    <location>
        <begin position="149"/>
        <end position="356"/>
    </location>
</feature>
<dbReference type="SMART" id="SM00702">
    <property type="entry name" value="P4Hc"/>
    <property type="match status" value="1"/>
</dbReference>
<evidence type="ECO:0000256" key="8">
    <source>
        <dbReference type="SAM" id="MobiDB-lite"/>
    </source>
</evidence>
<evidence type="ECO:0000256" key="5">
    <source>
        <dbReference type="ARBA" id="ARBA00023002"/>
    </source>
</evidence>
<dbReference type="Gene3D" id="2.60.120.620">
    <property type="entry name" value="q2cbj1_9rhob like domain"/>
    <property type="match status" value="1"/>
</dbReference>
<evidence type="ECO:0000256" key="1">
    <source>
        <dbReference type="ARBA" id="ARBA00001961"/>
    </source>
</evidence>
<dbReference type="InterPro" id="IPR006620">
    <property type="entry name" value="Pro_4_hyd_alph"/>
</dbReference>
<sequence>MRIQHFKPFTSSRSVQSPTVRGPSATIARNPFRIAPRAPEGAPSAAAADGSTGSGEEIAPAAAAGPPPSSSNVSNDGPASSAAGKPQRQPAWVPPTSILKISPQLLEAGGLNPSLEGPAAQASFAAHLASLFVPVHLTHPGLRILNIDPPVLLVHDFLTSQQCDDIMQAATDSGLMRRSGVGAAYPAARGDQAALGEQRTSSTLAATAEILSQHPRLSAALGAMLGAARALLRGPLPPEGTAAFSRPNQPGQMAFELPQVARYQQGQHFLIHEDAFPLPLAAAKGFQRRATLLTYLNDCSQGGATRFDVLDIAVQPVKGSALLFFPSFANGVPDARTLHTAQDAVTDKWVTQLWLSCGLGPAAAAAGAAAGARAAAAAGQPGQRLLPGSRGHKGEARGSAKSRKRRG</sequence>
<comment type="caution">
    <text evidence="10">The sequence shown here is derived from an EMBL/GenBank/DDBJ whole genome shotgun (WGS) entry which is preliminary data.</text>
</comment>
<dbReference type="EMBL" id="BMAR01000029">
    <property type="protein sequence ID" value="GFR49282.1"/>
    <property type="molecule type" value="Genomic_DNA"/>
</dbReference>
<evidence type="ECO:0000313" key="11">
    <source>
        <dbReference type="Proteomes" id="UP001054857"/>
    </source>
</evidence>
<dbReference type="GO" id="GO:0004656">
    <property type="term" value="F:procollagen-proline 4-dioxygenase activity"/>
    <property type="evidence" value="ECO:0007669"/>
    <property type="project" value="UniProtKB-EC"/>
</dbReference>
<dbReference type="GO" id="GO:0005506">
    <property type="term" value="F:iron ion binding"/>
    <property type="evidence" value="ECO:0007669"/>
    <property type="project" value="InterPro"/>
</dbReference>
<keyword evidence="5" id="KW-0560">Oxidoreductase</keyword>
<dbReference type="AlphaFoldDB" id="A0AAD3HQN5"/>
<proteinExistence type="predicted"/>
<keyword evidence="4" id="KW-0223">Dioxygenase</keyword>
<evidence type="ECO:0000313" key="10">
    <source>
        <dbReference type="EMBL" id="GFR49282.1"/>
    </source>
</evidence>
<comment type="subcellular location">
    <subcellularLocation>
        <location evidence="2">Endoplasmic reticulum membrane</location>
        <topology evidence="2">Single-pass type II membrane protein</topology>
    </subcellularLocation>
</comment>
<dbReference type="Pfam" id="PF13640">
    <property type="entry name" value="2OG-FeII_Oxy_3"/>
    <property type="match status" value="1"/>
</dbReference>